<dbReference type="PRINTS" id="PR00032">
    <property type="entry name" value="HTHARAC"/>
</dbReference>
<keyword evidence="3" id="KW-0804">Transcription</keyword>
<dbReference type="GO" id="GO:0003700">
    <property type="term" value="F:DNA-binding transcription factor activity"/>
    <property type="evidence" value="ECO:0007669"/>
    <property type="project" value="InterPro"/>
</dbReference>
<reference evidence="5" key="2">
    <citation type="submission" date="2021-04" db="EMBL/GenBank/DDBJ databases">
        <authorList>
            <person name="Gilroy R."/>
        </authorList>
    </citation>
    <scope>NUCLEOTIDE SEQUENCE</scope>
    <source>
        <strain evidence="5">Gambia2-208</strain>
    </source>
</reference>
<dbReference type="PANTHER" id="PTHR43280">
    <property type="entry name" value="ARAC-FAMILY TRANSCRIPTIONAL REGULATOR"/>
    <property type="match status" value="1"/>
</dbReference>
<dbReference type="AlphaFoldDB" id="A0A9D2CL17"/>
<evidence type="ECO:0000313" key="6">
    <source>
        <dbReference type="Proteomes" id="UP000886851"/>
    </source>
</evidence>
<dbReference type="SMART" id="SM00342">
    <property type="entry name" value="HTH_ARAC"/>
    <property type="match status" value="1"/>
</dbReference>
<evidence type="ECO:0000256" key="3">
    <source>
        <dbReference type="ARBA" id="ARBA00023163"/>
    </source>
</evidence>
<reference evidence="5" key="1">
    <citation type="journal article" date="2021" name="PeerJ">
        <title>Extensive microbial diversity within the chicken gut microbiome revealed by metagenomics and culture.</title>
        <authorList>
            <person name="Gilroy R."/>
            <person name="Ravi A."/>
            <person name="Getino M."/>
            <person name="Pursley I."/>
            <person name="Horton D.L."/>
            <person name="Alikhan N.F."/>
            <person name="Baker D."/>
            <person name="Gharbi K."/>
            <person name="Hall N."/>
            <person name="Watson M."/>
            <person name="Adriaenssens E.M."/>
            <person name="Foster-Nyarko E."/>
            <person name="Jarju S."/>
            <person name="Secka A."/>
            <person name="Antonio M."/>
            <person name="Oren A."/>
            <person name="Chaudhuri R.R."/>
            <person name="La Ragione R."/>
            <person name="Hildebrand F."/>
            <person name="Pallen M.J."/>
        </authorList>
    </citation>
    <scope>NUCLEOTIDE SEQUENCE</scope>
    <source>
        <strain evidence="5">Gambia2-208</strain>
    </source>
</reference>
<dbReference type="PANTHER" id="PTHR43280:SF32">
    <property type="entry name" value="TRANSCRIPTIONAL REGULATORY PROTEIN"/>
    <property type="match status" value="1"/>
</dbReference>
<gene>
    <name evidence="5" type="ORF">H9824_04595</name>
</gene>
<organism evidence="5 6">
    <name type="scientific">Candidatus Bacteroides pullicola</name>
    <dbReference type="NCBI Taxonomy" id="2838475"/>
    <lineage>
        <taxon>Bacteria</taxon>
        <taxon>Pseudomonadati</taxon>
        <taxon>Bacteroidota</taxon>
        <taxon>Bacteroidia</taxon>
        <taxon>Bacteroidales</taxon>
        <taxon>Bacteroidaceae</taxon>
        <taxon>Bacteroides</taxon>
    </lineage>
</organism>
<proteinExistence type="predicted"/>
<evidence type="ECO:0000259" key="4">
    <source>
        <dbReference type="PROSITE" id="PS01124"/>
    </source>
</evidence>
<dbReference type="PROSITE" id="PS01124">
    <property type="entry name" value="HTH_ARAC_FAMILY_2"/>
    <property type="match status" value="1"/>
</dbReference>
<dbReference type="InterPro" id="IPR009057">
    <property type="entry name" value="Homeodomain-like_sf"/>
</dbReference>
<protein>
    <submittedName>
        <fullName evidence="5">Helix-turn-helix domain-containing protein</fullName>
    </submittedName>
</protein>
<evidence type="ECO:0000256" key="2">
    <source>
        <dbReference type="ARBA" id="ARBA00023125"/>
    </source>
</evidence>
<keyword evidence="2" id="KW-0238">DNA-binding</keyword>
<name>A0A9D2CL17_9BACE</name>
<evidence type="ECO:0000313" key="5">
    <source>
        <dbReference type="EMBL" id="HIY87970.1"/>
    </source>
</evidence>
<sequence>MRMDFPQVDLPMNLIAWTEVTDEILNIYKQPCRLKACIFALCVEGSISVSINLMGTEIKQGDFITLLPGTIIQFNGQKEKVRLAFIGFSSDCVTGVNLIQSTLTSFPILLEYPVITLNKTIASYIKDYFALLARVSTGPYPPGTRMAQQILQSFLQKVDTLYNIQPRKEQPPKNRKEEIYRKLIQLVIENYTHERRAQFYADRLNISLQHLSTTVKQVTGKNLLDIIAGVVLMDVKAKLKSTDMTVQEIAYSLNFPSASFFGKYFKRYMGISPLEYRNS</sequence>
<dbReference type="Pfam" id="PF12833">
    <property type="entry name" value="HTH_18"/>
    <property type="match status" value="1"/>
</dbReference>
<dbReference type="EMBL" id="DXCV01000034">
    <property type="protein sequence ID" value="HIY87970.1"/>
    <property type="molecule type" value="Genomic_DNA"/>
</dbReference>
<comment type="caution">
    <text evidence="5">The sequence shown here is derived from an EMBL/GenBank/DDBJ whole genome shotgun (WGS) entry which is preliminary data.</text>
</comment>
<dbReference type="Proteomes" id="UP000886851">
    <property type="component" value="Unassembled WGS sequence"/>
</dbReference>
<keyword evidence="1" id="KW-0805">Transcription regulation</keyword>
<dbReference type="GO" id="GO:0043565">
    <property type="term" value="F:sequence-specific DNA binding"/>
    <property type="evidence" value="ECO:0007669"/>
    <property type="project" value="InterPro"/>
</dbReference>
<dbReference type="InterPro" id="IPR020449">
    <property type="entry name" value="Tscrpt_reg_AraC-type_HTH"/>
</dbReference>
<feature type="domain" description="HTH araC/xylS-type" evidence="4">
    <location>
        <begin position="181"/>
        <end position="279"/>
    </location>
</feature>
<dbReference type="Gene3D" id="1.10.10.60">
    <property type="entry name" value="Homeodomain-like"/>
    <property type="match status" value="1"/>
</dbReference>
<accession>A0A9D2CL17</accession>
<dbReference type="InterPro" id="IPR018060">
    <property type="entry name" value="HTH_AraC"/>
</dbReference>
<evidence type="ECO:0000256" key="1">
    <source>
        <dbReference type="ARBA" id="ARBA00023015"/>
    </source>
</evidence>
<dbReference type="SUPFAM" id="SSF46689">
    <property type="entry name" value="Homeodomain-like"/>
    <property type="match status" value="1"/>
</dbReference>